<reference evidence="2 4" key="1">
    <citation type="submission" date="2015-11" db="EMBL/GenBank/DDBJ databases">
        <title>Genomic analysis of 38 Legionella species identifies large and diverse effector repertoires.</title>
        <authorList>
            <person name="Burstein D."/>
            <person name="Amaro F."/>
            <person name="Zusman T."/>
            <person name="Lifshitz Z."/>
            <person name="Cohen O."/>
            <person name="Gilbert J.A."/>
            <person name="Pupko T."/>
            <person name="Shuman H.A."/>
            <person name="Segal G."/>
        </authorList>
    </citation>
    <scope>NUCLEOTIDE SEQUENCE [LARGE SCALE GENOMIC DNA]</scope>
    <source>
        <strain evidence="2 4">JA-26-G1-E2</strain>
    </source>
</reference>
<keyword evidence="5" id="KW-1185">Reference proteome</keyword>
<dbReference type="PANTHER" id="PTHR38477">
    <property type="entry name" value="HYPOTHETICAL EXPORTED PROTEIN"/>
    <property type="match status" value="1"/>
</dbReference>
<evidence type="ECO:0000313" key="4">
    <source>
        <dbReference type="Proteomes" id="UP000054715"/>
    </source>
</evidence>
<organism evidence="2 4">
    <name type="scientific">Legionella jamestowniensis</name>
    <dbReference type="NCBI Taxonomy" id="455"/>
    <lineage>
        <taxon>Bacteria</taxon>
        <taxon>Pseudomonadati</taxon>
        <taxon>Pseudomonadota</taxon>
        <taxon>Gammaproteobacteria</taxon>
        <taxon>Legionellales</taxon>
        <taxon>Legionellaceae</taxon>
        <taxon>Legionella</taxon>
    </lineage>
</organism>
<feature type="signal peptide" evidence="1">
    <location>
        <begin position="1"/>
        <end position="21"/>
    </location>
</feature>
<sequence>MKKSLLLILAVTSTCFSLTSAAPPRELHPQNNSVAKIFYSIVSNQYHYPKMTTIPLSAIREMLHKEAPTLNISVINKVLTSVKCAEQFDVPHNNILTIIDYSLPSSKKRLWVFDMDKKKLLFHTYVSHGIRSGSLLTNYFSNKHNSKASSIGVYLTDQTYYGRDGLSLRLTGLDKGFNDNATSRYVVMHGGWYVDENFIKKYGRAGRSWGCPALPLDHTKDIINTIKDKSLFVIYYPNENWLEQSKFLNCERYSPSSDNKQLADNFPQENDMREEILFADLNQNKYREESDPVVVVSATNYERLFHTTPPVGRMLRRQINDVEYIALSEPEFRKILILNNQNIEYRNIWDDVHFVVPDVQLQRGYYITRMKIVPLGKIKEVKLNVEDISNSQQPKTYSVQLEDKNIQLKATNQFIRWLGL</sequence>
<evidence type="ECO:0008006" key="6">
    <source>
        <dbReference type="Google" id="ProtNLM"/>
    </source>
</evidence>
<dbReference type="AlphaFoldDB" id="A0A0W0UH06"/>
<dbReference type="PATRIC" id="fig|455.5.peg.1178"/>
<evidence type="ECO:0000313" key="2">
    <source>
        <dbReference type="EMBL" id="KTD06918.1"/>
    </source>
</evidence>
<dbReference type="InterPro" id="IPR032676">
    <property type="entry name" value="YkuD_2"/>
</dbReference>
<feature type="chain" id="PRO_5006914090" description="Murein L,D-transpeptidase catalytic domain family protein" evidence="1">
    <location>
        <begin position="22"/>
        <end position="420"/>
    </location>
</feature>
<reference evidence="3 5" key="2">
    <citation type="submission" date="2016-05" db="EMBL/GenBank/DDBJ databases">
        <authorList>
            <person name="Prochazka B."/>
            <person name="Indra A."/>
            <person name="Hasenberger P."/>
            <person name="Blaschitz M."/>
            <person name="Wagner L."/>
            <person name="Wewalka G."/>
            <person name="Sorschag S."/>
            <person name="Schmid D."/>
            <person name="Ruppitsch W."/>
        </authorList>
    </citation>
    <scope>NUCLEOTIDE SEQUENCE [LARGE SCALE GENOMIC DNA]</scope>
    <source>
        <strain evidence="3 5">974010_12</strain>
    </source>
</reference>
<dbReference type="STRING" id="455.Ljam_1113"/>
<dbReference type="Proteomes" id="UP000093336">
    <property type="component" value="Unassembled WGS sequence"/>
</dbReference>
<dbReference type="Proteomes" id="UP000054715">
    <property type="component" value="Unassembled WGS sequence"/>
</dbReference>
<dbReference type="EMBL" id="LNYG01000013">
    <property type="protein sequence ID" value="KTD06918.1"/>
    <property type="molecule type" value="Genomic_DNA"/>
</dbReference>
<protein>
    <recommendedName>
        <fullName evidence="6">Murein L,D-transpeptidase catalytic domain family protein</fullName>
    </recommendedName>
</protein>
<accession>A0A0W0UH06</accession>
<dbReference type="OrthoDB" id="9815195at2"/>
<evidence type="ECO:0000256" key="1">
    <source>
        <dbReference type="SAM" id="SignalP"/>
    </source>
</evidence>
<evidence type="ECO:0000313" key="3">
    <source>
        <dbReference type="EMBL" id="OCH97441.1"/>
    </source>
</evidence>
<dbReference type="PANTHER" id="PTHR38477:SF1">
    <property type="entry name" value="MUREIN L,D-TRANSPEPTIDASE CATALYTIC DOMAIN FAMILY PROTEIN"/>
    <property type="match status" value="1"/>
</dbReference>
<gene>
    <name evidence="3" type="ORF">A8135_02915</name>
    <name evidence="2" type="ORF">Ljam_1113</name>
</gene>
<name>A0A0W0UH06_9GAMM</name>
<dbReference type="Pfam" id="PF13645">
    <property type="entry name" value="YkuD_2"/>
    <property type="match status" value="1"/>
</dbReference>
<dbReference type="RefSeq" id="WP_058449142.1">
    <property type="nucleotide sequence ID" value="NZ_CAAAJF010000012.1"/>
</dbReference>
<dbReference type="EMBL" id="LYOZ01000037">
    <property type="protein sequence ID" value="OCH97441.1"/>
    <property type="molecule type" value="Genomic_DNA"/>
</dbReference>
<proteinExistence type="predicted"/>
<keyword evidence="1" id="KW-0732">Signal</keyword>
<comment type="caution">
    <text evidence="2">The sequence shown here is derived from an EMBL/GenBank/DDBJ whole genome shotgun (WGS) entry which is preliminary data.</text>
</comment>
<evidence type="ECO:0000313" key="5">
    <source>
        <dbReference type="Proteomes" id="UP000093336"/>
    </source>
</evidence>